<protein>
    <submittedName>
        <fullName evidence="2">Uncharacterized protein</fullName>
    </submittedName>
</protein>
<accession>A0A9P5Z837</accession>
<keyword evidence="1" id="KW-0472">Membrane</keyword>
<proteinExistence type="predicted"/>
<dbReference type="AlphaFoldDB" id="A0A9P5Z837"/>
<organism evidence="2 3">
    <name type="scientific">Pholiota conissans</name>
    <dbReference type="NCBI Taxonomy" id="109636"/>
    <lineage>
        <taxon>Eukaryota</taxon>
        <taxon>Fungi</taxon>
        <taxon>Dikarya</taxon>
        <taxon>Basidiomycota</taxon>
        <taxon>Agaricomycotina</taxon>
        <taxon>Agaricomycetes</taxon>
        <taxon>Agaricomycetidae</taxon>
        <taxon>Agaricales</taxon>
        <taxon>Agaricineae</taxon>
        <taxon>Strophariaceae</taxon>
        <taxon>Pholiota</taxon>
    </lineage>
</organism>
<keyword evidence="1" id="KW-0812">Transmembrane</keyword>
<sequence>MKSPVPKPSAAISTSGSLLCLILSTGPNVLLDTTHVFVFNWKKRDTLDGSIRSFESAIFLDEEYISFTHSGNPGKFDIFRIPKEPLVPSPGPRVALLLPDICRAVRYRYSTPQCDTSHNSNESWAEIIRRYTLSSGPRSGDDASSLYETEKVFPLRFSTIPPQRGFRMRGENALCLFNLTLITVHGLTSIHFVMIVYRRALLDAVEKNRRQNWPSFDEPATQDGPTNPIHEFATIPPPQITLSWEEWGPAAATRWLNLQMIPIQDPLGINLKRIMIQCSGERCVTIPYFDPSEVALRQPIPYQVLDLNAYTSWETALWCIEALRVNINQGEDNHTEPPPRFYPSIEVSTQLSAAEWRRKMDNNINPTLRLEKYMKLGRYLMRF</sequence>
<keyword evidence="3" id="KW-1185">Reference proteome</keyword>
<evidence type="ECO:0000313" key="2">
    <source>
        <dbReference type="EMBL" id="KAF9481920.1"/>
    </source>
</evidence>
<dbReference type="Proteomes" id="UP000807469">
    <property type="component" value="Unassembled WGS sequence"/>
</dbReference>
<gene>
    <name evidence="2" type="ORF">BDN70DRAFT_930461</name>
</gene>
<keyword evidence="1" id="KW-1133">Transmembrane helix</keyword>
<evidence type="ECO:0000313" key="3">
    <source>
        <dbReference type="Proteomes" id="UP000807469"/>
    </source>
</evidence>
<comment type="caution">
    <text evidence="2">The sequence shown here is derived from an EMBL/GenBank/DDBJ whole genome shotgun (WGS) entry which is preliminary data.</text>
</comment>
<name>A0A9P5Z837_9AGAR</name>
<reference evidence="2" key="1">
    <citation type="submission" date="2020-11" db="EMBL/GenBank/DDBJ databases">
        <authorList>
            <consortium name="DOE Joint Genome Institute"/>
            <person name="Ahrendt S."/>
            <person name="Riley R."/>
            <person name="Andreopoulos W."/>
            <person name="Labutti K."/>
            <person name="Pangilinan J."/>
            <person name="Ruiz-Duenas F.J."/>
            <person name="Barrasa J.M."/>
            <person name="Sanchez-Garcia M."/>
            <person name="Camarero S."/>
            <person name="Miyauchi S."/>
            <person name="Serrano A."/>
            <person name="Linde D."/>
            <person name="Babiker R."/>
            <person name="Drula E."/>
            <person name="Ayuso-Fernandez I."/>
            <person name="Pacheco R."/>
            <person name="Padilla G."/>
            <person name="Ferreira P."/>
            <person name="Barriuso J."/>
            <person name="Kellner H."/>
            <person name="Castanera R."/>
            <person name="Alfaro M."/>
            <person name="Ramirez L."/>
            <person name="Pisabarro A.G."/>
            <person name="Kuo A."/>
            <person name="Tritt A."/>
            <person name="Lipzen A."/>
            <person name="He G."/>
            <person name="Yan M."/>
            <person name="Ng V."/>
            <person name="Cullen D."/>
            <person name="Martin F."/>
            <person name="Rosso M.-N."/>
            <person name="Henrissat B."/>
            <person name="Hibbett D."/>
            <person name="Martinez A.T."/>
            <person name="Grigoriev I.V."/>
        </authorList>
    </citation>
    <scope>NUCLEOTIDE SEQUENCE</scope>
    <source>
        <strain evidence="2">CIRM-BRFM 674</strain>
    </source>
</reference>
<feature type="transmembrane region" description="Helical" evidence="1">
    <location>
        <begin position="176"/>
        <end position="197"/>
    </location>
</feature>
<evidence type="ECO:0000256" key="1">
    <source>
        <dbReference type="SAM" id="Phobius"/>
    </source>
</evidence>
<dbReference type="EMBL" id="MU155172">
    <property type="protein sequence ID" value="KAF9481920.1"/>
    <property type="molecule type" value="Genomic_DNA"/>
</dbReference>